<keyword evidence="3" id="KW-1185">Reference proteome</keyword>
<evidence type="ECO:0000256" key="1">
    <source>
        <dbReference type="SAM" id="Phobius"/>
    </source>
</evidence>
<dbReference type="EMBL" id="KE721493">
    <property type="protein sequence ID" value="ERF68831.1"/>
    <property type="molecule type" value="Genomic_DNA"/>
</dbReference>
<dbReference type="Proteomes" id="UP000019373">
    <property type="component" value="Unassembled WGS sequence"/>
</dbReference>
<keyword evidence="1" id="KW-0812">Transmembrane</keyword>
<dbReference type="PANTHER" id="PTHR35041:SF6">
    <property type="entry name" value="FORMYLMETHIONINE DEFORMYLASE-LIKE PROTEIN-RELATED"/>
    <property type="match status" value="1"/>
</dbReference>
<dbReference type="AlphaFoldDB" id="U1GAU7"/>
<accession>U1GAU7</accession>
<evidence type="ECO:0000313" key="3">
    <source>
        <dbReference type="Proteomes" id="UP000019373"/>
    </source>
</evidence>
<dbReference type="PANTHER" id="PTHR35041">
    <property type="entry name" value="MEDIATOR OF RNA POLYMERASE II TRANSCRIPTION SUBUNIT 1"/>
    <property type="match status" value="1"/>
</dbReference>
<dbReference type="RefSeq" id="XP_007805568.1">
    <property type="nucleotide sequence ID" value="XM_007807377.1"/>
</dbReference>
<proteinExistence type="predicted"/>
<reference evidence="3" key="1">
    <citation type="journal article" date="2014" name="BMC Genomics">
        <title>Genome characteristics reveal the impact of lichenization on lichen-forming fungus Endocarpon pusillum Hedwig (Verrucariales, Ascomycota).</title>
        <authorList>
            <person name="Wang Y.-Y."/>
            <person name="Liu B."/>
            <person name="Zhang X.-Y."/>
            <person name="Zhou Q.-M."/>
            <person name="Zhang T."/>
            <person name="Li H."/>
            <person name="Yu Y.-F."/>
            <person name="Zhang X.-L."/>
            <person name="Hao X.-Y."/>
            <person name="Wang M."/>
            <person name="Wang L."/>
            <person name="Wei J.-C."/>
        </authorList>
    </citation>
    <scope>NUCLEOTIDE SEQUENCE [LARGE SCALE GENOMIC DNA]</scope>
    <source>
        <strain evidence="3">Z07020 / HMAS-L-300199</strain>
    </source>
</reference>
<dbReference type="HOGENOM" id="CLU_930749_0_0_1"/>
<protein>
    <submittedName>
        <fullName evidence="2">Uncharacterized protein</fullName>
    </submittedName>
</protein>
<keyword evidence="1" id="KW-0472">Membrane</keyword>
<keyword evidence="1" id="KW-1133">Transmembrane helix</keyword>
<dbReference type="OrthoDB" id="5322539at2759"/>
<dbReference type="eggNOG" id="ENOG502SNQH">
    <property type="taxonomic scope" value="Eukaryota"/>
</dbReference>
<feature type="transmembrane region" description="Helical" evidence="1">
    <location>
        <begin position="251"/>
        <end position="273"/>
    </location>
</feature>
<sequence length="299" mass="33514">MTSPHGTANETDNVYYAFVPAFDAVGGLIALSKPRLQAPSNPTNQLWITFLRYAIGLEGNRIKERHYQVCQLYNATYDLTLEWDGAFQNVTHSYEVLEEVHFPTGRPDPVSGMSRHSYSAFMWALTDQLVGAFSWFEELNQSNSGNLTQFGLIDTPIAHTSLLGSSDLDVFFDLNRDKGWSPTGNTTQLSSQRLQDKALAKNRTLDILIEELSFNTTVSLLHNELLTYNTTTKVVRWEPVNRYSYDPRDLFLPYAVANVSTLLIVLLGVVSYCRNGVLPNKKFGDIVIAVGDGRISYAV</sequence>
<organism evidence="2 3">
    <name type="scientific">Endocarpon pusillum (strain Z07020 / HMAS-L-300199)</name>
    <name type="common">Lichen-forming fungus</name>
    <dbReference type="NCBI Taxonomy" id="1263415"/>
    <lineage>
        <taxon>Eukaryota</taxon>
        <taxon>Fungi</taxon>
        <taxon>Dikarya</taxon>
        <taxon>Ascomycota</taxon>
        <taxon>Pezizomycotina</taxon>
        <taxon>Eurotiomycetes</taxon>
        <taxon>Chaetothyriomycetidae</taxon>
        <taxon>Verrucariales</taxon>
        <taxon>Verrucariaceae</taxon>
        <taxon>Endocarpon</taxon>
    </lineage>
</organism>
<dbReference type="GeneID" id="19241219"/>
<evidence type="ECO:0000313" key="2">
    <source>
        <dbReference type="EMBL" id="ERF68831.1"/>
    </source>
</evidence>
<name>U1GAU7_ENDPU</name>
<gene>
    <name evidence="2" type="ORF">EPUS_06275</name>
</gene>